<keyword evidence="2" id="KW-0456">Lyase</keyword>
<evidence type="ECO:0000313" key="3">
    <source>
        <dbReference type="Proteomes" id="UP001595945"/>
    </source>
</evidence>
<dbReference type="PROSITE" id="PS51318">
    <property type="entry name" value="TAT"/>
    <property type="match status" value="1"/>
</dbReference>
<dbReference type="GeneID" id="73047051"/>
<feature type="region of interest" description="Disordered" evidence="1">
    <location>
        <begin position="137"/>
        <end position="163"/>
    </location>
</feature>
<organism evidence="2 3">
    <name type="scientific">Halorussus aquaticus</name>
    <dbReference type="NCBI Taxonomy" id="2953748"/>
    <lineage>
        <taxon>Archaea</taxon>
        <taxon>Methanobacteriati</taxon>
        <taxon>Methanobacteriota</taxon>
        <taxon>Stenosarchaea group</taxon>
        <taxon>Halobacteria</taxon>
        <taxon>Halobacteriales</taxon>
        <taxon>Haladaptataceae</taxon>
        <taxon>Halorussus</taxon>
    </lineage>
</organism>
<evidence type="ECO:0000256" key="1">
    <source>
        <dbReference type="SAM" id="MobiDB-lite"/>
    </source>
</evidence>
<dbReference type="InterPro" id="IPR006311">
    <property type="entry name" value="TAT_signal"/>
</dbReference>
<gene>
    <name evidence="2" type="ORF">ACFO9K_05915</name>
</gene>
<protein>
    <submittedName>
        <fullName evidence="2">Polysaccharide lyase</fullName>
    </submittedName>
</protein>
<dbReference type="Proteomes" id="UP001595945">
    <property type="component" value="Unassembled WGS sequence"/>
</dbReference>
<dbReference type="PANTHER" id="PTHR40124:SF1">
    <property type="entry name" value="DISAGGREGATASE RELATED REPEAT PROTEIN"/>
    <property type="match status" value="1"/>
</dbReference>
<accession>A0ABD5Q0U0</accession>
<dbReference type="Gene3D" id="2.60.120.200">
    <property type="match status" value="1"/>
</dbReference>
<keyword evidence="3" id="KW-1185">Reference proteome</keyword>
<dbReference type="PANTHER" id="PTHR40124">
    <property type="match status" value="1"/>
</dbReference>
<proteinExistence type="predicted"/>
<comment type="caution">
    <text evidence="2">The sequence shown here is derived from an EMBL/GenBank/DDBJ whole genome shotgun (WGS) entry which is preliminary data.</text>
</comment>
<dbReference type="EMBL" id="JBHSHT010000001">
    <property type="protein sequence ID" value="MFC4823791.1"/>
    <property type="molecule type" value="Genomic_DNA"/>
</dbReference>
<dbReference type="GO" id="GO:0016829">
    <property type="term" value="F:lyase activity"/>
    <property type="evidence" value="ECO:0007669"/>
    <property type="project" value="UniProtKB-KW"/>
</dbReference>
<name>A0ABD5Q0U0_9EURY</name>
<evidence type="ECO:0000313" key="2">
    <source>
        <dbReference type="EMBL" id="MFC4823791.1"/>
    </source>
</evidence>
<sequence>MARDETARESDSEASLLDRRSYLQLAGAAAASVAGLNAASATGAAAETQDDLVYETFNQTGYDDIFTDTWQQGTYDGRVSDPSKSGSHALEVEIPQGNHYGVAATYDPVEAGDIDSEATELYANTWVRFSSNYDGKSGKLPGPANTEPGGGKGGEPSTGTNGWSARGAFDASVSGGVRVGYYCYHMDQGGTYGDHFWGTTVPTGQWVKLSQYIKLNSVDGGSANADGQLKMWIDDELLVDKSGMRFTEDLSIGCNYSFNVYYGGSWTSPQDQSVFFDRFAISDTQMPDISGSGTSGSGDQTQGKPLELVAGSDTSNVQYEFTVEGTVTKNTTAGDNAAESNDSITDNGDGTVTVTGTSGNGYGDSYYVDGSFTSMSLDESKWTIRYDGTEVSVQELLPSAAPSVERFDVSTSNKLGGDRMFSVKWAAADADGDLDTVEAVVNDGSTDVNFAVNDVSGSSASGWELFQFPAGTTMDVTLRVKDAAGSVTKRTQSVSL</sequence>
<dbReference type="AlphaFoldDB" id="A0ABD5Q0U0"/>
<reference evidence="2 3" key="1">
    <citation type="journal article" date="2019" name="Int. J. Syst. Evol. Microbiol.">
        <title>The Global Catalogue of Microorganisms (GCM) 10K type strain sequencing project: providing services to taxonomists for standard genome sequencing and annotation.</title>
        <authorList>
            <consortium name="The Broad Institute Genomics Platform"/>
            <consortium name="The Broad Institute Genome Sequencing Center for Infectious Disease"/>
            <person name="Wu L."/>
            <person name="Ma J."/>
        </authorList>
    </citation>
    <scope>NUCLEOTIDE SEQUENCE [LARGE SCALE GENOMIC DNA]</scope>
    <source>
        <strain evidence="2 3">XZYJ18</strain>
    </source>
</reference>
<dbReference type="RefSeq" id="WP_254270372.1">
    <property type="nucleotide sequence ID" value="NZ_CP100401.1"/>
</dbReference>